<keyword evidence="2" id="KW-1133">Transmembrane helix</keyword>
<keyword evidence="2" id="KW-0812">Transmembrane</keyword>
<feature type="compositionally biased region" description="Basic and acidic residues" evidence="1">
    <location>
        <begin position="254"/>
        <end position="274"/>
    </location>
</feature>
<dbReference type="PROSITE" id="PS50006">
    <property type="entry name" value="FHA_DOMAIN"/>
    <property type="match status" value="1"/>
</dbReference>
<dbReference type="InterPro" id="IPR000253">
    <property type="entry name" value="FHA_dom"/>
</dbReference>
<feature type="region of interest" description="Disordered" evidence="1">
    <location>
        <begin position="238"/>
        <end position="274"/>
    </location>
</feature>
<comment type="caution">
    <text evidence="4">The sequence shown here is derived from an EMBL/GenBank/DDBJ whole genome shotgun (WGS) entry which is preliminary data.</text>
</comment>
<proteinExistence type="predicted"/>
<evidence type="ECO:0000256" key="2">
    <source>
        <dbReference type="SAM" id="Phobius"/>
    </source>
</evidence>
<dbReference type="CDD" id="cd00060">
    <property type="entry name" value="FHA"/>
    <property type="match status" value="2"/>
</dbReference>
<dbReference type="SUPFAM" id="SSF49879">
    <property type="entry name" value="SMAD/FHA domain"/>
    <property type="match status" value="2"/>
</dbReference>
<name>A0A7X0MY30_9GAMM</name>
<dbReference type="AlphaFoldDB" id="A0A7X0MY30"/>
<dbReference type="InterPro" id="IPR050923">
    <property type="entry name" value="Cell_Proc_Reg/RNA_Proc"/>
</dbReference>
<dbReference type="PANTHER" id="PTHR23308">
    <property type="entry name" value="NUCLEAR INHIBITOR OF PROTEIN PHOSPHATASE-1"/>
    <property type="match status" value="1"/>
</dbReference>
<keyword evidence="2" id="KW-0472">Membrane</keyword>
<gene>
    <name evidence="4" type="ORF">HNR48_001867</name>
</gene>
<dbReference type="InParanoid" id="A0A7X0MY30"/>
<keyword evidence="5" id="KW-1185">Reference proteome</keyword>
<sequence>MLKLRLRNQSQSSGLHEVWLVEPRLVIGTAKECQLVLSDDGLKKQHAVVDISGESLRLRAMGPLIEINGRPINEGDMCELNTGDKLSIASVVMDVVDPKLERRDVKPVNVGAQAAKSNKQEWALKANHSALSDRVYTLSEQTVVGRSSECDIVLAAAHLSRQHARLFIDQGALYVRDLGSSNGTFLNGVRVEEARVRRGDELAFDSLSFGVLGPAETVDKTLLRAPVNPTVARPVRAKAAAAEDAGSATTPDLQRARPQLDKAPEHDKASEAKKGGSAGTVLAITAVLVLAVVVIAKFTNII</sequence>
<accession>A0A7X0MY30</accession>
<evidence type="ECO:0000259" key="3">
    <source>
        <dbReference type="PROSITE" id="PS50006"/>
    </source>
</evidence>
<dbReference type="Gene3D" id="2.60.200.20">
    <property type="match status" value="2"/>
</dbReference>
<evidence type="ECO:0000313" key="4">
    <source>
        <dbReference type="EMBL" id="MBB6521582.1"/>
    </source>
</evidence>
<evidence type="ECO:0000256" key="1">
    <source>
        <dbReference type="SAM" id="MobiDB-lite"/>
    </source>
</evidence>
<dbReference type="RefSeq" id="WP_166844364.1">
    <property type="nucleotide sequence ID" value="NZ_JAAONY010000002.1"/>
</dbReference>
<reference evidence="4 5" key="1">
    <citation type="submission" date="2020-08" db="EMBL/GenBank/DDBJ databases">
        <title>Genomic Encyclopedia of Type Strains, Phase IV (KMG-IV): sequencing the most valuable type-strain genomes for metagenomic binning, comparative biology and taxonomic classification.</title>
        <authorList>
            <person name="Goeker M."/>
        </authorList>
    </citation>
    <scope>NUCLEOTIDE SEQUENCE [LARGE SCALE GENOMIC DNA]</scope>
    <source>
        <strain evidence="4 5">DSM 22368</strain>
    </source>
</reference>
<dbReference type="SMART" id="SM00240">
    <property type="entry name" value="FHA"/>
    <property type="match status" value="2"/>
</dbReference>
<dbReference type="EMBL" id="JACHHT010000002">
    <property type="protein sequence ID" value="MBB6521582.1"/>
    <property type="molecule type" value="Genomic_DNA"/>
</dbReference>
<organism evidence="4 5">
    <name type="scientific">Pseudoteredinibacter isoporae</name>
    <dbReference type="NCBI Taxonomy" id="570281"/>
    <lineage>
        <taxon>Bacteria</taxon>
        <taxon>Pseudomonadati</taxon>
        <taxon>Pseudomonadota</taxon>
        <taxon>Gammaproteobacteria</taxon>
        <taxon>Cellvibrionales</taxon>
        <taxon>Cellvibrionaceae</taxon>
        <taxon>Pseudoteredinibacter</taxon>
    </lineage>
</organism>
<dbReference type="InterPro" id="IPR008984">
    <property type="entry name" value="SMAD_FHA_dom_sf"/>
</dbReference>
<feature type="transmembrane region" description="Helical" evidence="2">
    <location>
        <begin position="278"/>
        <end position="298"/>
    </location>
</feature>
<dbReference type="Pfam" id="PF00498">
    <property type="entry name" value="FHA"/>
    <property type="match status" value="1"/>
</dbReference>
<dbReference type="Pfam" id="PF16697">
    <property type="entry name" value="Yop-YscD_cpl"/>
    <property type="match status" value="1"/>
</dbReference>
<feature type="domain" description="FHA" evidence="3">
    <location>
        <begin position="142"/>
        <end position="191"/>
    </location>
</feature>
<dbReference type="InterPro" id="IPR032030">
    <property type="entry name" value="YscD_cytoplasmic_dom"/>
</dbReference>
<dbReference type="Proteomes" id="UP000528457">
    <property type="component" value="Unassembled WGS sequence"/>
</dbReference>
<feature type="compositionally biased region" description="Low complexity" evidence="1">
    <location>
        <begin position="238"/>
        <end position="248"/>
    </location>
</feature>
<protein>
    <submittedName>
        <fullName evidence="4">PSer/pThr/pTyr-binding forkhead associated (FHA) protein</fullName>
    </submittedName>
</protein>
<evidence type="ECO:0000313" key="5">
    <source>
        <dbReference type="Proteomes" id="UP000528457"/>
    </source>
</evidence>